<dbReference type="RefSeq" id="WP_223308446.1">
    <property type="nucleotide sequence ID" value="NZ_JACWLN010000017.1"/>
</dbReference>
<evidence type="ECO:0000313" key="6">
    <source>
        <dbReference type="EMBL" id="PWK18829.1"/>
    </source>
</evidence>
<dbReference type="InterPro" id="IPR054579">
    <property type="entry name" value="GCE-like_dom"/>
</dbReference>
<dbReference type="Gene3D" id="3.40.50.1820">
    <property type="entry name" value="alpha/beta hydrolase"/>
    <property type="match status" value="1"/>
</dbReference>
<evidence type="ECO:0000256" key="1">
    <source>
        <dbReference type="ARBA" id="ARBA00022487"/>
    </source>
</evidence>
<proteinExistence type="predicted"/>
<feature type="domain" description="4-O-methyl-glucuronoyl methylesterase-like" evidence="5">
    <location>
        <begin position="222"/>
        <end position="369"/>
    </location>
</feature>
<evidence type="ECO:0000256" key="2">
    <source>
        <dbReference type="ARBA" id="ARBA00022729"/>
    </source>
</evidence>
<dbReference type="InterPro" id="IPR029058">
    <property type="entry name" value="AB_hydrolase_fold"/>
</dbReference>
<protein>
    <recommendedName>
        <fullName evidence="5">4-O-methyl-glucuronoyl methylesterase-like domain-containing protein</fullName>
    </recommendedName>
</protein>
<keyword evidence="3" id="KW-0378">Hydrolase</keyword>
<sequence>MKTYAIIIILFFGTMCHAQSQANYDETKVPKFTLPDVLTSFSGNPITNQTEWEENRRREILQFFEKQVYGKVPDRLDEFGFKLLEESNDAYGGKARRKQIAITLKKNKKSITYYMLIYLPKGNPTAPVFLGYNFYGNHTVTNDPKVQITKAWVKNNDALGITDNKASESSRGVRTHRWAIEKMLDNGFGIATIYYGEIDPDKDDFSDGIHPLFYRDGQSKPKTNEWGSISAWAFGLSKAMNYLESDVNISKVFVFGHSRLGKAALWAGATDKRFAGVISNNSGCGGAALSRRKFGETIEQINTSFPHWFADSFLKYNNNERTLPVDQHQLLALVAPRPLYVASALDDKWADPRGEFLSTYYASSVYGLYGKKGIGTKEMPKTNAPIQNTVAYHIRTGKHDVTDYDWENYIKWANTFVKK</sequence>
<feature type="signal peptide" evidence="4">
    <location>
        <begin position="1"/>
        <end position="22"/>
    </location>
</feature>
<dbReference type="GO" id="GO:0052689">
    <property type="term" value="F:carboxylic ester hydrolase activity"/>
    <property type="evidence" value="ECO:0007669"/>
    <property type="project" value="UniProtKB-KW"/>
</dbReference>
<dbReference type="SUPFAM" id="SSF53474">
    <property type="entry name" value="alpha/beta-Hydrolases"/>
    <property type="match status" value="1"/>
</dbReference>
<accession>A0A316DNU4</accession>
<evidence type="ECO:0000256" key="3">
    <source>
        <dbReference type="ARBA" id="ARBA00022801"/>
    </source>
</evidence>
<evidence type="ECO:0000313" key="7">
    <source>
        <dbReference type="Proteomes" id="UP000245667"/>
    </source>
</evidence>
<dbReference type="EMBL" id="QGGQ01000016">
    <property type="protein sequence ID" value="PWK18829.1"/>
    <property type="molecule type" value="Genomic_DNA"/>
</dbReference>
<keyword evidence="1" id="KW-0719">Serine esterase</keyword>
<reference evidence="6 7" key="1">
    <citation type="submission" date="2018-05" db="EMBL/GenBank/DDBJ databases">
        <title>Genomic Encyclopedia of Archaeal and Bacterial Type Strains, Phase II (KMG-II): from individual species to whole genera.</title>
        <authorList>
            <person name="Goeker M."/>
        </authorList>
    </citation>
    <scope>NUCLEOTIDE SEQUENCE [LARGE SCALE GENOMIC DNA]</scope>
    <source>
        <strain evidence="6 7">DSM 23514</strain>
    </source>
</reference>
<keyword evidence="2 4" id="KW-0732">Signal</keyword>
<organism evidence="6 7">
    <name type="scientific">Maribacter polysiphoniae</name>
    <dbReference type="NCBI Taxonomy" id="429344"/>
    <lineage>
        <taxon>Bacteria</taxon>
        <taxon>Pseudomonadati</taxon>
        <taxon>Bacteroidota</taxon>
        <taxon>Flavobacteriia</taxon>
        <taxon>Flavobacteriales</taxon>
        <taxon>Flavobacteriaceae</taxon>
        <taxon>Maribacter</taxon>
    </lineage>
</organism>
<comment type="caution">
    <text evidence="6">The sequence shown here is derived from an EMBL/GenBank/DDBJ whole genome shotgun (WGS) entry which is preliminary data.</text>
</comment>
<dbReference type="Pfam" id="PF22244">
    <property type="entry name" value="GCE_fung"/>
    <property type="match status" value="1"/>
</dbReference>
<evidence type="ECO:0000256" key="4">
    <source>
        <dbReference type="SAM" id="SignalP"/>
    </source>
</evidence>
<evidence type="ECO:0000259" key="5">
    <source>
        <dbReference type="Pfam" id="PF22244"/>
    </source>
</evidence>
<name>A0A316DNU4_9FLAO</name>
<dbReference type="AlphaFoldDB" id="A0A316DNU4"/>
<dbReference type="Proteomes" id="UP000245667">
    <property type="component" value="Unassembled WGS sequence"/>
</dbReference>
<feature type="chain" id="PRO_5016270384" description="4-O-methyl-glucuronoyl methylesterase-like domain-containing protein" evidence="4">
    <location>
        <begin position="23"/>
        <end position="419"/>
    </location>
</feature>
<gene>
    <name evidence="6" type="ORF">LX92_04294</name>
</gene>